<dbReference type="EMBL" id="LR877145">
    <property type="protein sequence ID" value="CAD2212832.1"/>
    <property type="molecule type" value="Genomic_DNA"/>
</dbReference>
<organism evidence="2 3">
    <name type="scientific">Angomonas deanei</name>
    <dbReference type="NCBI Taxonomy" id="59799"/>
    <lineage>
        <taxon>Eukaryota</taxon>
        <taxon>Discoba</taxon>
        <taxon>Euglenozoa</taxon>
        <taxon>Kinetoplastea</taxon>
        <taxon>Metakinetoplastina</taxon>
        <taxon>Trypanosomatida</taxon>
        <taxon>Trypanosomatidae</taxon>
        <taxon>Strigomonadinae</taxon>
        <taxon>Angomonas</taxon>
    </lineage>
</organism>
<feature type="region of interest" description="Disordered" evidence="1">
    <location>
        <begin position="1"/>
        <end position="32"/>
    </location>
</feature>
<reference evidence="2 3" key="1">
    <citation type="submission" date="2020-08" db="EMBL/GenBank/DDBJ databases">
        <authorList>
            <person name="Newling K."/>
            <person name="Davey J."/>
            <person name="Forrester S."/>
        </authorList>
    </citation>
    <scope>NUCLEOTIDE SEQUENCE [LARGE SCALE GENOMIC DNA]</scope>
    <source>
        <strain evidence="3">Crithidia deanei Carvalho (ATCC PRA-265)</strain>
    </source>
</reference>
<evidence type="ECO:0000313" key="3">
    <source>
        <dbReference type="Proteomes" id="UP000515908"/>
    </source>
</evidence>
<dbReference type="AlphaFoldDB" id="A0A7G2C4L6"/>
<sequence length="72" mass="8262">MLKQSGELKKPHDKLEGKRAIQDGMNNSYDGKKNELEEALKDIATLRKEHSDYERETTATIEKMREDLVTVG</sequence>
<feature type="compositionally biased region" description="Basic and acidic residues" evidence="1">
    <location>
        <begin position="1"/>
        <end position="21"/>
    </location>
</feature>
<accession>A0A7G2C4L6</accession>
<proteinExistence type="predicted"/>
<name>A0A7G2C4L6_9TRYP</name>
<evidence type="ECO:0000313" key="2">
    <source>
        <dbReference type="EMBL" id="CAD2212832.1"/>
    </source>
</evidence>
<keyword evidence="3" id="KW-1185">Reference proteome</keyword>
<protein>
    <submittedName>
        <fullName evidence="2">Uncharacterized protein</fullName>
    </submittedName>
</protein>
<evidence type="ECO:0000256" key="1">
    <source>
        <dbReference type="SAM" id="MobiDB-lite"/>
    </source>
</evidence>
<dbReference type="VEuPathDB" id="TriTrypDB:ADEAN_000024400"/>
<gene>
    <name evidence="2" type="ORF">ADEAN_000024400</name>
</gene>
<dbReference type="Proteomes" id="UP000515908">
    <property type="component" value="Chromosome 01"/>
</dbReference>